<dbReference type="InterPro" id="IPR011990">
    <property type="entry name" value="TPR-like_helical_dom_sf"/>
</dbReference>
<dbReference type="HOGENOM" id="CLU_058463_3_1_1"/>
<dbReference type="Pfam" id="PF13181">
    <property type="entry name" value="TPR_8"/>
    <property type="match status" value="1"/>
</dbReference>
<dbReference type="Gene3D" id="1.25.40.10">
    <property type="entry name" value="Tetratricopeptide repeat domain"/>
    <property type="match status" value="1"/>
</dbReference>
<feature type="region of interest" description="Disordered" evidence="2">
    <location>
        <begin position="237"/>
        <end position="261"/>
    </location>
</feature>
<dbReference type="OMA" id="ITTMKSW"/>
<sequence length="261" mass="29166">MTDLDTSRFEVLEEETHFPVTHPQSIGKKMAENEGNEASENLVEGETLEQQLARLMLSVQLDDGFEAPSDIAENRTENVKKASAAKELGNNYLDAIECYTTALKLCPSEEEYAYNRAVYFSNRAACLLRSGRTEESIDDCTQAVTLSPTYVKALLRRAEAFEKMDKLEEAVADYDAVLKIDVTVPAAVKGHDRLKKIVQERQEKMKAEMLDKLKGFGNTILGKFGLSTDNFQMVQDPSTGSYSINFQQNPGQPDQPQQHGK</sequence>
<dbReference type="Proteomes" id="UP000011713">
    <property type="component" value="Unassembled WGS sequence"/>
</dbReference>
<name>M4B5C8_HYAAE</name>
<keyword evidence="4" id="KW-1185">Reference proteome</keyword>
<proteinExistence type="predicted"/>
<protein>
    <submittedName>
        <fullName evidence="3">Uncharacterized protein</fullName>
    </submittedName>
</protein>
<dbReference type="InterPro" id="IPR019734">
    <property type="entry name" value="TPR_rpt"/>
</dbReference>
<dbReference type="SUPFAM" id="SSF48452">
    <property type="entry name" value="TPR-like"/>
    <property type="match status" value="1"/>
</dbReference>
<dbReference type="EnsemblProtists" id="HpaT801478">
    <property type="protein sequence ID" value="HpaP801478"/>
    <property type="gene ID" value="HpaG801478"/>
</dbReference>
<dbReference type="InParanoid" id="M4B5C8"/>
<dbReference type="PANTHER" id="PTHR46014:SF1">
    <property type="entry name" value="TETRATRICOPEPTIDE REPEAT PROTEIN 1"/>
    <property type="match status" value="1"/>
</dbReference>
<reference evidence="3" key="2">
    <citation type="submission" date="2015-06" db="UniProtKB">
        <authorList>
            <consortium name="EnsemblProtists"/>
        </authorList>
    </citation>
    <scope>IDENTIFICATION</scope>
    <source>
        <strain evidence="3">Emoy2</strain>
    </source>
</reference>
<evidence type="ECO:0000256" key="2">
    <source>
        <dbReference type="SAM" id="MobiDB-lite"/>
    </source>
</evidence>
<dbReference type="InterPro" id="IPR052769">
    <property type="entry name" value="TPR_domain_protein"/>
</dbReference>
<dbReference type="EMBL" id="JH598388">
    <property type="status" value="NOT_ANNOTATED_CDS"/>
    <property type="molecule type" value="Genomic_DNA"/>
</dbReference>
<feature type="compositionally biased region" description="Low complexity" evidence="2">
    <location>
        <begin position="247"/>
        <end position="261"/>
    </location>
</feature>
<accession>M4B5C8</accession>
<evidence type="ECO:0000313" key="3">
    <source>
        <dbReference type="EnsemblProtists" id="HpaP801478"/>
    </source>
</evidence>
<dbReference type="SMART" id="SM00028">
    <property type="entry name" value="TPR"/>
    <property type="match status" value="3"/>
</dbReference>
<feature type="compositionally biased region" description="Polar residues" evidence="2">
    <location>
        <begin position="237"/>
        <end position="246"/>
    </location>
</feature>
<organism evidence="3 4">
    <name type="scientific">Hyaloperonospora arabidopsidis (strain Emoy2)</name>
    <name type="common">Downy mildew agent</name>
    <name type="synonym">Peronospora arabidopsidis</name>
    <dbReference type="NCBI Taxonomy" id="559515"/>
    <lineage>
        <taxon>Eukaryota</taxon>
        <taxon>Sar</taxon>
        <taxon>Stramenopiles</taxon>
        <taxon>Oomycota</taxon>
        <taxon>Peronosporomycetes</taxon>
        <taxon>Peronosporales</taxon>
        <taxon>Peronosporaceae</taxon>
        <taxon>Hyaloperonospora</taxon>
    </lineage>
</organism>
<feature type="coiled-coil region" evidence="1">
    <location>
        <begin position="150"/>
        <end position="177"/>
    </location>
</feature>
<evidence type="ECO:0000256" key="1">
    <source>
        <dbReference type="SAM" id="Coils"/>
    </source>
</evidence>
<dbReference type="AlphaFoldDB" id="M4B5C8"/>
<keyword evidence="1" id="KW-0175">Coiled coil</keyword>
<dbReference type="eggNOG" id="KOG4234">
    <property type="taxonomic scope" value="Eukaryota"/>
</dbReference>
<dbReference type="VEuPathDB" id="FungiDB:HpaG801478"/>
<reference evidence="4" key="1">
    <citation type="journal article" date="2010" name="Science">
        <title>Signatures of adaptation to obligate biotrophy in the Hyaloperonospora arabidopsidis genome.</title>
        <authorList>
            <person name="Baxter L."/>
            <person name="Tripathy S."/>
            <person name="Ishaque N."/>
            <person name="Boot N."/>
            <person name="Cabral A."/>
            <person name="Kemen E."/>
            <person name="Thines M."/>
            <person name="Ah-Fong A."/>
            <person name="Anderson R."/>
            <person name="Badejoko W."/>
            <person name="Bittner-Eddy P."/>
            <person name="Boore J.L."/>
            <person name="Chibucos M.C."/>
            <person name="Coates M."/>
            <person name="Dehal P."/>
            <person name="Delehaunty K."/>
            <person name="Dong S."/>
            <person name="Downton P."/>
            <person name="Dumas B."/>
            <person name="Fabro G."/>
            <person name="Fronick C."/>
            <person name="Fuerstenberg S.I."/>
            <person name="Fulton L."/>
            <person name="Gaulin E."/>
            <person name="Govers F."/>
            <person name="Hughes L."/>
            <person name="Humphray S."/>
            <person name="Jiang R.H."/>
            <person name="Judelson H."/>
            <person name="Kamoun S."/>
            <person name="Kyung K."/>
            <person name="Meijer H."/>
            <person name="Minx P."/>
            <person name="Morris P."/>
            <person name="Nelson J."/>
            <person name="Phuntumart V."/>
            <person name="Qutob D."/>
            <person name="Rehmany A."/>
            <person name="Rougon-Cardoso A."/>
            <person name="Ryden P."/>
            <person name="Torto-Alalibo T."/>
            <person name="Studholme D."/>
            <person name="Wang Y."/>
            <person name="Win J."/>
            <person name="Wood J."/>
            <person name="Clifton S.W."/>
            <person name="Rogers J."/>
            <person name="Van den Ackerveken G."/>
            <person name="Jones J.D."/>
            <person name="McDowell J.M."/>
            <person name="Beynon J."/>
            <person name="Tyler B.M."/>
        </authorList>
    </citation>
    <scope>NUCLEOTIDE SEQUENCE [LARGE SCALE GENOMIC DNA]</scope>
    <source>
        <strain evidence="4">Emoy2</strain>
    </source>
</reference>
<dbReference type="PANTHER" id="PTHR46014">
    <property type="entry name" value="TETRATRICOPEPTIDE REPEAT PROTEIN 1"/>
    <property type="match status" value="1"/>
</dbReference>
<evidence type="ECO:0000313" key="4">
    <source>
        <dbReference type="Proteomes" id="UP000011713"/>
    </source>
</evidence>